<keyword evidence="3" id="KW-1133">Transmembrane helix</keyword>
<feature type="coiled-coil region" evidence="1">
    <location>
        <begin position="103"/>
        <end position="154"/>
    </location>
</feature>
<dbReference type="Proteomes" id="UP001139319">
    <property type="component" value="Unassembled WGS sequence"/>
</dbReference>
<feature type="transmembrane region" description="Helical" evidence="3">
    <location>
        <begin position="54"/>
        <end position="74"/>
    </location>
</feature>
<reference evidence="4" key="2">
    <citation type="submission" date="2023-01" db="EMBL/GenBank/DDBJ databases">
        <title>Gilvimarinus xylanilyticus HB14 isolated from Caulerpa lentillifera aquaculture base in Hainan, China.</title>
        <authorList>
            <person name="Zhang Y.-J."/>
        </authorList>
    </citation>
    <scope>NUCLEOTIDE SEQUENCE</scope>
    <source>
        <strain evidence="4">HB14</strain>
    </source>
</reference>
<accession>A0A9X2HZZ4</accession>
<reference evidence="4" key="1">
    <citation type="submission" date="2022-05" db="EMBL/GenBank/DDBJ databases">
        <authorList>
            <person name="Sun H.-N."/>
        </authorList>
    </citation>
    <scope>NUCLEOTIDE SEQUENCE</scope>
    <source>
        <strain evidence="4">HB14</strain>
    </source>
</reference>
<evidence type="ECO:0000313" key="5">
    <source>
        <dbReference type="Proteomes" id="UP001139319"/>
    </source>
</evidence>
<dbReference type="PANTHER" id="PTHR38043:SF1">
    <property type="entry name" value="PROTEIN HEMX"/>
    <property type="match status" value="1"/>
</dbReference>
<feature type="compositionally biased region" description="Polar residues" evidence="2">
    <location>
        <begin position="7"/>
        <end position="29"/>
    </location>
</feature>
<evidence type="ECO:0000313" key="4">
    <source>
        <dbReference type="EMBL" id="MCP8899626.1"/>
    </source>
</evidence>
<gene>
    <name evidence="4" type="ORF">M6D89_09970</name>
</gene>
<sequence>MSDTPKDATSQPESDKQQALSAPSESPDNGSAKESDAATAVRSKPSKASGGRGLAMFCLLLILLLAGAGGWGGWQVWQQLQGMEQREPTSQVAAAPEFDAGPLERQIAQLKAENARLDDALQSLDNDDQLTRQIRALAQDVSSAEARLDALTDTSRDDWKLAEAAFLLRLANQRLLVEHNSSEALALAQAADAILKNQSDPKLFAVRESLSGEIMALKTVEPVDREGLYLQIQALIDQVSELAVLESYQREKAPELQVADVAVEGSVWQRLQQSVTRALHTLGSLVRVNRHGEQVQPLLTPEQTWFLRQNLQLMLEQAQVALMREEGEIYIQSLNQAHAWLASYFTHNGQTQVLLQELERLRQEPVSVDLPDISEAQQQLETYIERLHKVSAGETR</sequence>
<comment type="caution">
    <text evidence="4">The sequence shown here is derived from an EMBL/GenBank/DDBJ whole genome shotgun (WGS) entry which is preliminary data.</text>
</comment>
<keyword evidence="3" id="KW-0472">Membrane</keyword>
<keyword evidence="3" id="KW-0812">Transmembrane</keyword>
<dbReference type="EMBL" id="JAMFTH010000002">
    <property type="protein sequence ID" value="MCP8899626.1"/>
    <property type="molecule type" value="Genomic_DNA"/>
</dbReference>
<keyword evidence="1" id="KW-0175">Coiled coil</keyword>
<proteinExistence type="predicted"/>
<evidence type="ECO:0000256" key="3">
    <source>
        <dbReference type="SAM" id="Phobius"/>
    </source>
</evidence>
<organism evidence="4 5">
    <name type="scientific">Gilvimarinus xylanilyticus</name>
    <dbReference type="NCBI Taxonomy" id="2944139"/>
    <lineage>
        <taxon>Bacteria</taxon>
        <taxon>Pseudomonadati</taxon>
        <taxon>Pseudomonadota</taxon>
        <taxon>Gammaproteobacteria</taxon>
        <taxon>Cellvibrionales</taxon>
        <taxon>Cellvibrionaceae</taxon>
        <taxon>Gilvimarinus</taxon>
    </lineage>
</organism>
<protein>
    <submittedName>
        <fullName evidence="4">Uroporphyrinogen-III C-methyltransferase</fullName>
    </submittedName>
</protein>
<evidence type="ECO:0000256" key="2">
    <source>
        <dbReference type="SAM" id="MobiDB-lite"/>
    </source>
</evidence>
<feature type="region of interest" description="Disordered" evidence="2">
    <location>
        <begin position="1"/>
        <end position="50"/>
    </location>
</feature>
<dbReference type="PANTHER" id="PTHR38043">
    <property type="entry name" value="PROTEIN HEMX"/>
    <property type="match status" value="1"/>
</dbReference>
<dbReference type="RefSeq" id="WP_253967918.1">
    <property type="nucleotide sequence ID" value="NZ_JAMFTH010000002.1"/>
</dbReference>
<keyword evidence="5" id="KW-1185">Reference proteome</keyword>
<dbReference type="Pfam" id="PF04375">
    <property type="entry name" value="HemX"/>
    <property type="match status" value="1"/>
</dbReference>
<dbReference type="AlphaFoldDB" id="A0A9X2HZZ4"/>
<dbReference type="InterPro" id="IPR007470">
    <property type="entry name" value="HemX"/>
</dbReference>
<evidence type="ECO:0000256" key="1">
    <source>
        <dbReference type="SAM" id="Coils"/>
    </source>
</evidence>
<name>A0A9X2HZZ4_9GAMM</name>